<evidence type="ECO:0000313" key="2">
    <source>
        <dbReference type="EMBL" id="KNC73569.1"/>
    </source>
</evidence>
<dbReference type="EMBL" id="KQ245449">
    <property type="protein sequence ID" value="KNC73569.1"/>
    <property type="molecule type" value="Genomic_DNA"/>
</dbReference>
<feature type="non-terminal residue" evidence="2">
    <location>
        <position position="1"/>
    </location>
</feature>
<proteinExistence type="predicted"/>
<name>A0A0L0FA28_9EUKA</name>
<gene>
    <name evidence="2" type="ORF">SARC_13873</name>
</gene>
<dbReference type="GeneID" id="25914377"/>
<sequence>IGSLNEESVSDTNTTSQISQPDPNKASHLTTQSQSQSQLVDAHNPPTPTNAIGHMGTVEVSLQPPTPRHEDEGGG</sequence>
<feature type="region of interest" description="Disordered" evidence="1">
    <location>
        <begin position="1"/>
        <end position="75"/>
    </location>
</feature>
<dbReference type="Proteomes" id="UP000054560">
    <property type="component" value="Unassembled WGS sequence"/>
</dbReference>
<accession>A0A0L0FA28</accession>
<dbReference type="AlphaFoldDB" id="A0A0L0FA28"/>
<dbReference type="RefSeq" id="XP_014147471.1">
    <property type="nucleotide sequence ID" value="XM_014291996.1"/>
</dbReference>
<evidence type="ECO:0000256" key="1">
    <source>
        <dbReference type="SAM" id="MobiDB-lite"/>
    </source>
</evidence>
<keyword evidence="3" id="KW-1185">Reference proteome</keyword>
<protein>
    <submittedName>
        <fullName evidence="2">Uncharacterized protein</fullName>
    </submittedName>
</protein>
<reference evidence="2 3" key="1">
    <citation type="submission" date="2011-02" db="EMBL/GenBank/DDBJ databases">
        <title>The Genome Sequence of Sphaeroforma arctica JP610.</title>
        <authorList>
            <consortium name="The Broad Institute Genome Sequencing Platform"/>
            <person name="Russ C."/>
            <person name="Cuomo C."/>
            <person name="Young S.K."/>
            <person name="Zeng Q."/>
            <person name="Gargeya S."/>
            <person name="Alvarado L."/>
            <person name="Berlin A."/>
            <person name="Chapman S.B."/>
            <person name="Chen Z."/>
            <person name="Freedman E."/>
            <person name="Gellesch M."/>
            <person name="Goldberg J."/>
            <person name="Griggs A."/>
            <person name="Gujja S."/>
            <person name="Heilman E."/>
            <person name="Heiman D."/>
            <person name="Howarth C."/>
            <person name="Mehta T."/>
            <person name="Neiman D."/>
            <person name="Pearson M."/>
            <person name="Roberts A."/>
            <person name="Saif S."/>
            <person name="Shea T."/>
            <person name="Shenoy N."/>
            <person name="Sisk P."/>
            <person name="Stolte C."/>
            <person name="Sykes S."/>
            <person name="White J."/>
            <person name="Yandava C."/>
            <person name="Burger G."/>
            <person name="Gray M.W."/>
            <person name="Holland P.W.H."/>
            <person name="King N."/>
            <person name="Lang F.B.F."/>
            <person name="Roger A.J."/>
            <person name="Ruiz-Trillo I."/>
            <person name="Haas B."/>
            <person name="Nusbaum C."/>
            <person name="Birren B."/>
        </authorList>
    </citation>
    <scope>NUCLEOTIDE SEQUENCE [LARGE SCALE GENOMIC DNA]</scope>
    <source>
        <strain evidence="2 3">JP610</strain>
    </source>
</reference>
<evidence type="ECO:0000313" key="3">
    <source>
        <dbReference type="Proteomes" id="UP000054560"/>
    </source>
</evidence>
<organism evidence="2 3">
    <name type="scientific">Sphaeroforma arctica JP610</name>
    <dbReference type="NCBI Taxonomy" id="667725"/>
    <lineage>
        <taxon>Eukaryota</taxon>
        <taxon>Ichthyosporea</taxon>
        <taxon>Ichthyophonida</taxon>
        <taxon>Sphaeroforma</taxon>
    </lineage>
</organism>
<feature type="compositionally biased region" description="Polar residues" evidence="1">
    <location>
        <begin position="1"/>
        <end position="31"/>
    </location>
</feature>